<dbReference type="EMBL" id="BAAAKJ010000105">
    <property type="protein sequence ID" value="GAA1390919.1"/>
    <property type="molecule type" value="Genomic_DNA"/>
</dbReference>
<comment type="caution">
    <text evidence="2">The sequence shown here is derived from an EMBL/GenBank/DDBJ whole genome shotgun (WGS) entry which is preliminary data.</text>
</comment>
<evidence type="ECO:0000259" key="1">
    <source>
        <dbReference type="Pfam" id="PF14082"/>
    </source>
</evidence>
<gene>
    <name evidence="2" type="ORF">GCM10009639_20090</name>
</gene>
<dbReference type="RefSeq" id="WP_344331716.1">
    <property type="nucleotide sequence ID" value="NZ_BAAAKJ010000105.1"/>
</dbReference>
<protein>
    <recommendedName>
        <fullName evidence="1">Shedu protein SduA C-terminal domain-containing protein</fullName>
    </recommendedName>
</protein>
<dbReference type="Pfam" id="PF14082">
    <property type="entry name" value="SduA_C"/>
    <property type="match status" value="1"/>
</dbReference>
<evidence type="ECO:0000313" key="3">
    <source>
        <dbReference type="Proteomes" id="UP001499863"/>
    </source>
</evidence>
<dbReference type="Proteomes" id="UP001499863">
    <property type="component" value="Unassembled WGS sequence"/>
</dbReference>
<proteinExistence type="predicted"/>
<name>A0ABN1Y048_9ACTN</name>
<keyword evidence="3" id="KW-1185">Reference proteome</keyword>
<feature type="domain" description="Shedu protein SduA C-terminal" evidence="1">
    <location>
        <begin position="419"/>
        <end position="568"/>
    </location>
</feature>
<organism evidence="2 3">
    <name type="scientific">Kitasatospora putterlickiae</name>
    <dbReference type="NCBI Taxonomy" id="221725"/>
    <lineage>
        <taxon>Bacteria</taxon>
        <taxon>Bacillati</taxon>
        <taxon>Actinomycetota</taxon>
        <taxon>Actinomycetes</taxon>
        <taxon>Kitasatosporales</taxon>
        <taxon>Streptomycetaceae</taxon>
        <taxon>Kitasatospora</taxon>
    </lineage>
</organism>
<evidence type="ECO:0000313" key="2">
    <source>
        <dbReference type="EMBL" id="GAA1390919.1"/>
    </source>
</evidence>
<dbReference type="InterPro" id="IPR025359">
    <property type="entry name" value="SduA_C"/>
</dbReference>
<accession>A0ABN1Y048</accession>
<sequence length="585" mass="63740">MKSWLLLAQERGSASSASPKIEEWENGHFAVADSSAHAGDSVLLWRRGRGGGAVALGRIVETAVIGPSASLRSMIRGQPDGEETTQTDGVRAARCRVRVDFDRPFPASPLSAGSWGVPTLGQIVRAAGRDLTPISLTDAQWEALNRWIERPQPPADWLSAWNIPPGSVVSRTQLHDVYGGNSRVVAGPSAKTRNVFLFLNRDPAVAELTPRLSGDVLLAPGQVQLGDQLSMENLGVLSHLRRGLPLRVFEVRRGECFYLGEFAVVEDLPVARWIEAGEPKVSNFGDMEFVQVRQAPILRLRQLNGIRPFADGSDFFDRAPRISLSLRLASTDDECDATPGRSGSEPPVEAAPAEAICEASGSAGADTVRRLLSLLEHDPEAAQAIGEIDEAQAFATLVQHARRRTDLAELRVVAENPDSTESDLQKCLERMTWVFGAEFLSGSARRDLTAQDQLDLSLIRPDGSLHGVEIKKAKISSLIKKHRNHLTVGADINDATGQALNYLRSLDEHRHQILAEFNIDCRRATMTVVVGHASFVTGKITAEQVAETIRTYNSNMTRITVVTYDQLIEAAQRSLDLAGPSAVDR</sequence>
<reference evidence="2 3" key="1">
    <citation type="journal article" date="2019" name="Int. J. Syst. Evol. Microbiol.">
        <title>The Global Catalogue of Microorganisms (GCM) 10K type strain sequencing project: providing services to taxonomists for standard genome sequencing and annotation.</title>
        <authorList>
            <consortium name="The Broad Institute Genomics Platform"/>
            <consortium name="The Broad Institute Genome Sequencing Center for Infectious Disease"/>
            <person name="Wu L."/>
            <person name="Ma J."/>
        </authorList>
    </citation>
    <scope>NUCLEOTIDE SEQUENCE [LARGE SCALE GENOMIC DNA]</scope>
    <source>
        <strain evidence="2 3">JCM 12393</strain>
    </source>
</reference>